<dbReference type="InterPro" id="IPR004087">
    <property type="entry name" value="KH_dom"/>
</dbReference>
<evidence type="ECO:0000256" key="2">
    <source>
        <dbReference type="PROSITE-ProRule" id="PRU00117"/>
    </source>
</evidence>
<evidence type="ECO:0000313" key="5">
    <source>
        <dbReference type="EMBL" id="CAI9288492.1"/>
    </source>
</evidence>
<feature type="compositionally biased region" description="Pro residues" evidence="3">
    <location>
        <begin position="445"/>
        <end position="460"/>
    </location>
</feature>
<dbReference type="Proteomes" id="UP001177003">
    <property type="component" value="Chromosome 5"/>
</dbReference>
<accession>A0AA36EAN7</accession>
<organism evidence="5 6">
    <name type="scientific">Lactuca saligna</name>
    <name type="common">Willowleaf lettuce</name>
    <dbReference type="NCBI Taxonomy" id="75948"/>
    <lineage>
        <taxon>Eukaryota</taxon>
        <taxon>Viridiplantae</taxon>
        <taxon>Streptophyta</taxon>
        <taxon>Embryophyta</taxon>
        <taxon>Tracheophyta</taxon>
        <taxon>Spermatophyta</taxon>
        <taxon>Magnoliopsida</taxon>
        <taxon>eudicotyledons</taxon>
        <taxon>Gunneridae</taxon>
        <taxon>Pentapetalae</taxon>
        <taxon>asterids</taxon>
        <taxon>campanulids</taxon>
        <taxon>Asterales</taxon>
        <taxon>Asteraceae</taxon>
        <taxon>Cichorioideae</taxon>
        <taxon>Cichorieae</taxon>
        <taxon>Lactucinae</taxon>
        <taxon>Lactuca</taxon>
    </lineage>
</organism>
<keyword evidence="1" id="KW-0677">Repeat</keyword>
<keyword evidence="2" id="KW-0694">RNA-binding</keyword>
<feature type="compositionally biased region" description="Pro residues" evidence="3">
    <location>
        <begin position="265"/>
        <end position="276"/>
    </location>
</feature>
<dbReference type="SUPFAM" id="SSF54791">
    <property type="entry name" value="Eukaryotic type KH-domain (KH-domain type I)"/>
    <property type="match status" value="3"/>
</dbReference>
<feature type="compositionally biased region" description="Low complexity" evidence="3">
    <location>
        <begin position="332"/>
        <end position="347"/>
    </location>
</feature>
<feature type="region of interest" description="Disordered" evidence="3">
    <location>
        <begin position="258"/>
        <end position="347"/>
    </location>
</feature>
<evidence type="ECO:0000313" key="6">
    <source>
        <dbReference type="Proteomes" id="UP001177003"/>
    </source>
</evidence>
<gene>
    <name evidence="5" type="ORF">LSALG_LOCUS27788</name>
</gene>
<feature type="compositionally biased region" description="Low complexity" evidence="3">
    <location>
        <begin position="426"/>
        <end position="443"/>
    </location>
</feature>
<dbReference type="Pfam" id="PF00013">
    <property type="entry name" value="KH_1"/>
    <property type="match status" value="3"/>
</dbReference>
<dbReference type="InterPro" id="IPR036612">
    <property type="entry name" value="KH_dom_type_1_sf"/>
</dbReference>
<dbReference type="PANTHER" id="PTHR10288">
    <property type="entry name" value="KH DOMAIN CONTAINING RNA BINDING PROTEIN"/>
    <property type="match status" value="1"/>
</dbReference>
<dbReference type="Gene3D" id="3.30.310.210">
    <property type="match status" value="1"/>
</dbReference>
<dbReference type="GO" id="GO:0003723">
    <property type="term" value="F:RNA binding"/>
    <property type="evidence" value="ECO:0007669"/>
    <property type="project" value="UniProtKB-UniRule"/>
</dbReference>
<dbReference type="CDD" id="cd22460">
    <property type="entry name" value="KH-I_PEPPER_rpt2_like"/>
    <property type="match status" value="1"/>
</dbReference>
<feature type="compositionally biased region" description="Basic and acidic residues" evidence="3">
    <location>
        <begin position="1"/>
        <end position="12"/>
    </location>
</feature>
<sequence length="478" mass="51189">MAEDSISEHETEAMPENSVPVEIQDPENEQEDAVETQDNEEEQGGADVEDADMAGAAVVDTVAEGVVEKKWPGWPGENVFRLLVPVQKVGGIIGRKGEYIKKTCEETRARIKILDGPPGTTERTVLISAKEEPDALIPPAIDGLLKVHQRVMDADSDPARVQPVTISTRLLVAGTQGGSLIGKQGATIKTIQDSSNCKIRVIGENLPIFALPDDSVVEIQGEATGVHKAVELVATHLRKFLVDRSVIGIFEMQMQMPNPRQNQEMPPPQPWGPGPSPQGGFPMNAGGFGPNQFMPPQQHQFDNFYPPQPMDKVQPRQQGPPPSFGRDPSMGPPHSHTSTPQPQTQQSIVTKVSHNMQIPLSYADAVIGTSGTNISYIRRASGATIAIQETRGVPDEMTVEINGSASQVQTAQQLIQNFVAEAATAAQNSASAPPPAQAYNQYPGHAPPPAYVSQPPPTGHAPPAAEYGGPVYGGNYGY</sequence>
<evidence type="ECO:0000256" key="3">
    <source>
        <dbReference type="SAM" id="MobiDB-lite"/>
    </source>
</evidence>
<feature type="domain" description="K Homology" evidence="4">
    <location>
        <begin position="164"/>
        <end position="238"/>
    </location>
</feature>
<dbReference type="PROSITE" id="PS50084">
    <property type="entry name" value="KH_TYPE_1"/>
    <property type="match status" value="3"/>
</dbReference>
<dbReference type="CDD" id="cd22461">
    <property type="entry name" value="KH-I_PEPPER_like_rpt3"/>
    <property type="match status" value="1"/>
</dbReference>
<feature type="region of interest" description="Disordered" evidence="3">
    <location>
        <begin position="1"/>
        <end position="48"/>
    </location>
</feature>
<feature type="region of interest" description="Disordered" evidence="3">
    <location>
        <begin position="426"/>
        <end position="468"/>
    </location>
</feature>
<dbReference type="EMBL" id="OX465081">
    <property type="protein sequence ID" value="CAI9288492.1"/>
    <property type="molecule type" value="Genomic_DNA"/>
</dbReference>
<protein>
    <recommendedName>
        <fullName evidence="4">K Homology domain-containing protein</fullName>
    </recommendedName>
</protein>
<evidence type="ECO:0000256" key="1">
    <source>
        <dbReference type="ARBA" id="ARBA00022737"/>
    </source>
</evidence>
<evidence type="ECO:0000259" key="4">
    <source>
        <dbReference type="SMART" id="SM00322"/>
    </source>
</evidence>
<dbReference type="Gene3D" id="3.30.1370.10">
    <property type="entry name" value="K Homology domain, type 1"/>
    <property type="match status" value="1"/>
</dbReference>
<dbReference type="InterPro" id="IPR004088">
    <property type="entry name" value="KH_dom_type_1"/>
</dbReference>
<feature type="compositionally biased region" description="Acidic residues" evidence="3">
    <location>
        <begin position="24"/>
        <end position="48"/>
    </location>
</feature>
<dbReference type="AlphaFoldDB" id="A0AA36EAN7"/>
<dbReference type="CDD" id="cd22459">
    <property type="entry name" value="KH-I_PEPPER_rpt1_like"/>
    <property type="match status" value="1"/>
</dbReference>
<feature type="domain" description="K Homology" evidence="4">
    <location>
        <begin position="350"/>
        <end position="420"/>
    </location>
</feature>
<keyword evidence="6" id="KW-1185">Reference proteome</keyword>
<proteinExistence type="predicted"/>
<feature type="domain" description="K Homology" evidence="4">
    <location>
        <begin position="76"/>
        <end position="149"/>
    </location>
</feature>
<reference evidence="5" key="1">
    <citation type="submission" date="2023-04" db="EMBL/GenBank/DDBJ databases">
        <authorList>
            <person name="Vijverberg K."/>
            <person name="Xiong W."/>
            <person name="Schranz E."/>
        </authorList>
    </citation>
    <scope>NUCLEOTIDE SEQUENCE</scope>
</reference>
<dbReference type="SMART" id="SM00322">
    <property type="entry name" value="KH"/>
    <property type="match status" value="3"/>
</dbReference>
<name>A0AA36EAN7_LACSI</name>